<dbReference type="PROSITE" id="PS00211">
    <property type="entry name" value="ABC_TRANSPORTER_1"/>
    <property type="match status" value="1"/>
</dbReference>
<dbReference type="SUPFAM" id="SSF52540">
    <property type="entry name" value="P-loop containing nucleoside triphosphate hydrolases"/>
    <property type="match status" value="1"/>
</dbReference>
<feature type="domain" description="ABC transporter" evidence="11">
    <location>
        <begin position="8"/>
        <end position="257"/>
    </location>
</feature>
<feature type="region of interest" description="Disordered" evidence="10">
    <location>
        <begin position="268"/>
        <end position="290"/>
    </location>
</feature>
<dbReference type="InterPro" id="IPR017871">
    <property type="entry name" value="ABC_transporter-like_CS"/>
</dbReference>
<dbReference type="PANTHER" id="PTHR43297">
    <property type="entry name" value="OLIGOPEPTIDE TRANSPORT ATP-BINDING PROTEIN APPD"/>
    <property type="match status" value="1"/>
</dbReference>
<keyword evidence="8" id="KW-1278">Translocase</keyword>
<keyword evidence="3" id="KW-0813">Transport</keyword>
<dbReference type="InterPro" id="IPR050388">
    <property type="entry name" value="ABC_Ni/Peptide_Import"/>
</dbReference>
<dbReference type="PANTHER" id="PTHR43297:SF14">
    <property type="entry name" value="ATPASE AAA-TYPE CORE DOMAIN-CONTAINING PROTEIN"/>
    <property type="match status" value="1"/>
</dbReference>
<organism evidence="12 13">
    <name type="scientific">Pseudonocardia zijingensis</name>
    <dbReference type="NCBI Taxonomy" id="153376"/>
    <lineage>
        <taxon>Bacteria</taxon>
        <taxon>Bacillati</taxon>
        <taxon>Actinomycetota</taxon>
        <taxon>Actinomycetes</taxon>
        <taxon>Pseudonocardiales</taxon>
        <taxon>Pseudonocardiaceae</taxon>
        <taxon>Pseudonocardia</taxon>
    </lineage>
</organism>
<comment type="caution">
    <text evidence="12">The sequence shown here is derived from an EMBL/GenBank/DDBJ whole genome shotgun (WGS) entry which is preliminary data.</text>
</comment>
<sequence>MSAAPPALEVTDLAVTFRTERGDVPAVRGISFTLEPGESLAILGESGSGKSATAHSLLGLVDPPGEVTGSVRFGGTELVGMSERDLNTIRGRELSMVFQDSLDSLNPVFSIGSQLGEVFRARAGLSRAAAADRAVELMAAVGIRDPRQRMNDYPHQFSGGMRQRICIAMAIALDPNVLIADEPTTALDVTIQAGILRLLRTLQRERDMSLIFVTHDLAVARMVADSVIVMRHGRIVERGVLEDVFRNPRHPYTQALLDAHPARATRWQDLRPGPEHPGLATPAGVSDEKR</sequence>
<proteinExistence type="inferred from homology"/>
<dbReference type="Pfam" id="PF08352">
    <property type="entry name" value="oligo_HPY"/>
    <property type="match status" value="1"/>
</dbReference>
<keyword evidence="7" id="KW-0067">ATP-binding</keyword>
<comment type="subcellular location">
    <subcellularLocation>
        <location evidence="1">Cell membrane</location>
        <topology evidence="1">Peripheral membrane protein</topology>
    </subcellularLocation>
</comment>
<dbReference type="Pfam" id="PF00005">
    <property type="entry name" value="ABC_tran"/>
    <property type="match status" value="1"/>
</dbReference>
<dbReference type="PROSITE" id="PS50893">
    <property type="entry name" value="ABC_TRANSPORTER_2"/>
    <property type="match status" value="1"/>
</dbReference>
<evidence type="ECO:0000256" key="2">
    <source>
        <dbReference type="ARBA" id="ARBA00005417"/>
    </source>
</evidence>
<protein>
    <recommendedName>
        <fullName evidence="11">ABC transporter domain-containing protein</fullName>
    </recommendedName>
</protein>
<keyword evidence="13" id="KW-1185">Reference proteome</keyword>
<dbReference type="InterPro" id="IPR003593">
    <property type="entry name" value="AAA+_ATPase"/>
</dbReference>
<evidence type="ECO:0000256" key="5">
    <source>
        <dbReference type="ARBA" id="ARBA00022519"/>
    </source>
</evidence>
<evidence type="ECO:0000256" key="10">
    <source>
        <dbReference type="SAM" id="MobiDB-lite"/>
    </source>
</evidence>
<gene>
    <name evidence="12" type="ORF">GCM10009559_15540</name>
</gene>
<evidence type="ECO:0000256" key="9">
    <source>
        <dbReference type="ARBA" id="ARBA00023136"/>
    </source>
</evidence>
<evidence type="ECO:0000256" key="1">
    <source>
        <dbReference type="ARBA" id="ARBA00004202"/>
    </source>
</evidence>
<dbReference type="InterPro" id="IPR027417">
    <property type="entry name" value="P-loop_NTPase"/>
</dbReference>
<dbReference type="InterPro" id="IPR013563">
    <property type="entry name" value="Oligopep_ABC_C"/>
</dbReference>
<reference evidence="12 13" key="1">
    <citation type="journal article" date="2019" name="Int. J. Syst. Evol. Microbiol.">
        <title>The Global Catalogue of Microorganisms (GCM) 10K type strain sequencing project: providing services to taxonomists for standard genome sequencing and annotation.</title>
        <authorList>
            <consortium name="The Broad Institute Genomics Platform"/>
            <consortium name="The Broad Institute Genome Sequencing Center for Infectious Disease"/>
            <person name="Wu L."/>
            <person name="Ma J."/>
        </authorList>
    </citation>
    <scope>NUCLEOTIDE SEQUENCE [LARGE SCALE GENOMIC DNA]</scope>
    <source>
        <strain evidence="12 13">JCM 11117</strain>
    </source>
</reference>
<dbReference type="CDD" id="cd03257">
    <property type="entry name" value="ABC_NikE_OppD_transporters"/>
    <property type="match status" value="1"/>
</dbReference>
<keyword evidence="4" id="KW-1003">Cell membrane</keyword>
<evidence type="ECO:0000313" key="12">
    <source>
        <dbReference type="EMBL" id="GAA0929026.1"/>
    </source>
</evidence>
<keyword evidence="6" id="KW-0547">Nucleotide-binding</keyword>
<evidence type="ECO:0000259" key="11">
    <source>
        <dbReference type="PROSITE" id="PS50893"/>
    </source>
</evidence>
<evidence type="ECO:0000313" key="13">
    <source>
        <dbReference type="Proteomes" id="UP001499967"/>
    </source>
</evidence>
<dbReference type="RefSeq" id="WP_343940483.1">
    <property type="nucleotide sequence ID" value="NZ_BAAAHP010000045.1"/>
</dbReference>
<keyword evidence="9" id="KW-0472">Membrane</keyword>
<dbReference type="Gene3D" id="3.40.50.300">
    <property type="entry name" value="P-loop containing nucleotide triphosphate hydrolases"/>
    <property type="match status" value="1"/>
</dbReference>
<evidence type="ECO:0000256" key="8">
    <source>
        <dbReference type="ARBA" id="ARBA00022967"/>
    </source>
</evidence>
<dbReference type="SMART" id="SM00382">
    <property type="entry name" value="AAA"/>
    <property type="match status" value="1"/>
</dbReference>
<evidence type="ECO:0000256" key="6">
    <source>
        <dbReference type="ARBA" id="ARBA00022741"/>
    </source>
</evidence>
<dbReference type="InterPro" id="IPR003439">
    <property type="entry name" value="ABC_transporter-like_ATP-bd"/>
</dbReference>
<evidence type="ECO:0000256" key="7">
    <source>
        <dbReference type="ARBA" id="ARBA00022840"/>
    </source>
</evidence>
<comment type="similarity">
    <text evidence="2">Belongs to the ABC transporter superfamily.</text>
</comment>
<accession>A0ABN1PJ86</accession>
<evidence type="ECO:0000256" key="4">
    <source>
        <dbReference type="ARBA" id="ARBA00022475"/>
    </source>
</evidence>
<evidence type="ECO:0000256" key="3">
    <source>
        <dbReference type="ARBA" id="ARBA00022448"/>
    </source>
</evidence>
<name>A0ABN1PJ86_9PSEU</name>
<dbReference type="EMBL" id="BAAAHP010000045">
    <property type="protein sequence ID" value="GAA0929026.1"/>
    <property type="molecule type" value="Genomic_DNA"/>
</dbReference>
<keyword evidence="5" id="KW-0997">Cell inner membrane</keyword>
<dbReference type="Proteomes" id="UP001499967">
    <property type="component" value="Unassembled WGS sequence"/>
</dbReference>